<name>A0A3P7I0N0_STRVU</name>
<protein>
    <submittedName>
        <fullName evidence="2">Uncharacterized protein</fullName>
    </submittedName>
</protein>
<dbReference type="Proteomes" id="UP000270094">
    <property type="component" value="Unassembled WGS sequence"/>
</dbReference>
<reference evidence="2 3" key="1">
    <citation type="submission" date="2018-11" db="EMBL/GenBank/DDBJ databases">
        <authorList>
            <consortium name="Pathogen Informatics"/>
        </authorList>
    </citation>
    <scope>NUCLEOTIDE SEQUENCE [LARGE SCALE GENOMIC DNA]</scope>
</reference>
<feature type="chain" id="PRO_5018008782" evidence="1">
    <location>
        <begin position="20"/>
        <end position="111"/>
    </location>
</feature>
<keyword evidence="3" id="KW-1185">Reference proteome</keyword>
<organism evidence="2 3">
    <name type="scientific">Strongylus vulgaris</name>
    <name type="common">Blood worm</name>
    <dbReference type="NCBI Taxonomy" id="40348"/>
    <lineage>
        <taxon>Eukaryota</taxon>
        <taxon>Metazoa</taxon>
        <taxon>Ecdysozoa</taxon>
        <taxon>Nematoda</taxon>
        <taxon>Chromadorea</taxon>
        <taxon>Rhabditida</taxon>
        <taxon>Rhabditina</taxon>
        <taxon>Rhabditomorpha</taxon>
        <taxon>Strongyloidea</taxon>
        <taxon>Strongylidae</taxon>
        <taxon>Strongylus</taxon>
    </lineage>
</organism>
<evidence type="ECO:0000313" key="2">
    <source>
        <dbReference type="EMBL" id="VDM66100.1"/>
    </source>
</evidence>
<gene>
    <name evidence="2" type="ORF">SVUK_LOCUS1098</name>
</gene>
<proteinExistence type="predicted"/>
<evidence type="ECO:0000256" key="1">
    <source>
        <dbReference type="SAM" id="SignalP"/>
    </source>
</evidence>
<dbReference type="EMBL" id="UYYB01002049">
    <property type="protein sequence ID" value="VDM66100.1"/>
    <property type="molecule type" value="Genomic_DNA"/>
</dbReference>
<feature type="signal peptide" evidence="1">
    <location>
        <begin position="1"/>
        <end position="19"/>
    </location>
</feature>
<sequence>MKILTFILLLAIAFAFSSARDWSSSAADHWIRGRASGWGGVRAYHPGYPSYQQYGQYGKFKLLALSSVRNCNIFYMVLNLIYLLKDGVQNNASSWTTQYDTRNLQKYSLKK</sequence>
<accession>A0A3P7I0N0</accession>
<dbReference type="AlphaFoldDB" id="A0A3P7I0N0"/>
<keyword evidence="1" id="KW-0732">Signal</keyword>
<evidence type="ECO:0000313" key="3">
    <source>
        <dbReference type="Proteomes" id="UP000270094"/>
    </source>
</evidence>